<dbReference type="InterPro" id="IPR001714">
    <property type="entry name" value="Pept_M24_MAP"/>
</dbReference>
<keyword evidence="10" id="KW-1185">Reference proteome</keyword>
<feature type="binding site" evidence="6">
    <location>
        <position position="104"/>
    </location>
    <ligand>
        <name>a divalent metal cation</name>
        <dbReference type="ChEBI" id="CHEBI:60240"/>
        <label>2</label>
        <note>catalytic</note>
    </ligand>
</feature>
<feature type="binding site" evidence="6">
    <location>
        <position position="201"/>
    </location>
    <ligand>
        <name>a divalent metal cation</name>
        <dbReference type="ChEBI" id="CHEBI:60240"/>
        <label>2</label>
        <note>catalytic</note>
    </ligand>
</feature>
<comment type="subunit">
    <text evidence="6">Monomer.</text>
</comment>
<comment type="function">
    <text evidence="1 6">Removes the N-terminal methionine from nascent proteins. The N-terminal methionine is often cleaved when the second residue in the primary sequence is small and uncharged (Met-Ala-, Cys, Gly, Pro, Ser, Thr, or Val). Requires deformylation of the N(alpha)-formylated initiator methionine before it can be hydrolyzed.</text>
</comment>
<comment type="cofactor">
    <cofactor evidence="6">
        <name>Co(2+)</name>
        <dbReference type="ChEBI" id="CHEBI:48828"/>
    </cofactor>
    <cofactor evidence="6">
        <name>Zn(2+)</name>
        <dbReference type="ChEBI" id="CHEBI:29105"/>
    </cofactor>
    <cofactor evidence="6">
        <name>Mn(2+)</name>
        <dbReference type="ChEBI" id="CHEBI:29035"/>
    </cofactor>
    <cofactor evidence="6">
        <name>Fe(2+)</name>
        <dbReference type="ChEBI" id="CHEBI:29033"/>
    </cofactor>
    <text evidence="6">Binds 2 divalent metal cations per subunit. Has a high-affinity and a low affinity metal-binding site. The true nature of the physiological cofactor is under debate. The enzyme is active with cobalt, zinc, manganese or divalent iron ions. Most likely, methionine aminopeptidases function as mononuclear Fe(2+)-metalloproteases under physiological conditions, and the catalytically relevant metal-binding site has been assigned to the histidine-containing high-affinity site.</text>
</comment>
<feature type="binding site" evidence="6">
    <location>
        <position position="232"/>
    </location>
    <ligand>
        <name>a divalent metal cation</name>
        <dbReference type="ChEBI" id="CHEBI:60240"/>
        <label>1</label>
    </ligand>
</feature>
<evidence type="ECO:0000256" key="6">
    <source>
        <dbReference type="HAMAP-Rule" id="MF_01974"/>
    </source>
</evidence>
<dbReference type="PRINTS" id="PR00599">
    <property type="entry name" value="MAPEPTIDASE"/>
</dbReference>
<dbReference type="PANTHER" id="PTHR43330">
    <property type="entry name" value="METHIONINE AMINOPEPTIDASE"/>
    <property type="match status" value="1"/>
</dbReference>
<organism evidence="9 10">
    <name type="scientific">Novipirellula rosea</name>
    <dbReference type="NCBI Taxonomy" id="1031540"/>
    <lineage>
        <taxon>Bacteria</taxon>
        <taxon>Pseudomonadati</taxon>
        <taxon>Planctomycetota</taxon>
        <taxon>Planctomycetia</taxon>
        <taxon>Pirellulales</taxon>
        <taxon>Pirellulaceae</taxon>
        <taxon>Novipirellula</taxon>
    </lineage>
</organism>
<comment type="similarity">
    <text evidence="6">Belongs to the peptidase M24A family. Methionine aminopeptidase type 1 subfamily.</text>
</comment>
<evidence type="ECO:0000256" key="1">
    <source>
        <dbReference type="ARBA" id="ARBA00002521"/>
    </source>
</evidence>
<keyword evidence="3 6" id="KW-0645">Protease</keyword>
<evidence type="ECO:0000256" key="3">
    <source>
        <dbReference type="ARBA" id="ARBA00022670"/>
    </source>
</evidence>
<keyword evidence="2 6" id="KW-0031">Aminopeptidase</keyword>
<protein>
    <recommendedName>
        <fullName evidence="6 7">Methionine aminopeptidase</fullName>
        <shortName evidence="6">MAP</shortName>
        <shortName evidence="6">MetAP</shortName>
        <ecNumber evidence="6 7">3.4.11.18</ecNumber>
    </recommendedName>
    <alternativeName>
        <fullName evidence="6">Peptidase M</fullName>
    </alternativeName>
</protein>
<feature type="binding site" evidence="6">
    <location>
        <position position="167"/>
    </location>
    <ligand>
        <name>a divalent metal cation</name>
        <dbReference type="ChEBI" id="CHEBI:60240"/>
        <label>2</label>
        <note>catalytic</note>
    </ligand>
</feature>
<name>A0ABP8N6P9_9BACT</name>
<evidence type="ECO:0000256" key="5">
    <source>
        <dbReference type="ARBA" id="ARBA00022801"/>
    </source>
</evidence>
<comment type="caution">
    <text evidence="9">The sequence shown here is derived from an EMBL/GenBank/DDBJ whole genome shotgun (WGS) entry which is preliminary data.</text>
</comment>
<dbReference type="InterPro" id="IPR036005">
    <property type="entry name" value="Creatinase/aminopeptidase-like"/>
</dbReference>
<comment type="catalytic activity">
    <reaction evidence="6 7">
        <text>Release of N-terminal amino acids, preferentially methionine, from peptides and arylamides.</text>
        <dbReference type="EC" id="3.4.11.18"/>
    </reaction>
</comment>
<feature type="binding site" evidence="6">
    <location>
        <position position="93"/>
    </location>
    <ligand>
        <name>a divalent metal cation</name>
        <dbReference type="ChEBI" id="CHEBI:60240"/>
        <label>1</label>
    </ligand>
</feature>
<dbReference type="Proteomes" id="UP001500840">
    <property type="component" value="Unassembled WGS sequence"/>
</dbReference>
<evidence type="ECO:0000256" key="2">
    <source>
        <dbReference type="ARBA" id="ARBA00022438"/>
    </source>
</evidence>
<feature type="binding site" evidence="6">
    <location>
        <position position="76"/>
    </location>
    <ligand>
        <name>substrate</name>
    </ligand>
</feature>
<evidence type="ECO:0000313" key="10">
    <source>
        <dbReference type="Proteomes" id="UP001500840"/>
    </source>
</evidence>
<dbReference type="Gene3D" id="3.90.230.10">
    <property type="entry name" value="Creatinase/methionine aminopeptidase superfamily"/>
    <property type="match status" value="1"/>
</dbReference>
<sequence length="255" mass="26925">MTVESQRDVDGVLNAGRVVASVRDAMLSAVEPGMTTAELDRLGEALLDRSGAKSAPRVTYNFPGATCISVNEEAAHGIPGHRIIEAGDIVNVDVSAELGGYFADTGGTIVVPPVARVKARLCHATQLALRSALAEARAGAPINRIGKAIERTAATHGFKVIKNLAGHGIGRSLHEEPEGIVSTYDRFDTRRLQLGQVVAIEPFLSTISTHVTEAEDGWTLVGHPANLSAQFEHTIIVTKGAPIVATLSEQWEIGA</sequence>
<dbReference type="EMBL" id="BAABGA010000049">
    <property type="protein sequence ID" value="GAA4460216.1"/>
    <property type="molecule type" value="Genomic_DNA"/>
</dbReference>
<dbReference type="SUPFAM" id="SSF55920">
    <property type="entry name" value="Creatinase/aminopeptidase"/>
    <property type="match status" value="1"/>
</dbReference>
<dbReference type="Pfam" id="PF00557">
    <property type="entry name" value="Peptidase_M24"/>
    <property type="match status" value="1"/>
</dbReference>
<feature type="domain" description="Peptidase M24" evidence="8">
    <location>
        <begin position="14"/>
        <end position="239"/>
    </location>
</feature>
<feature type="binding site" evidence="6">
    <location>
        <position position="174"/>
    </location>
    <ligand>
        <name>substrate</name>
    </ligand>
</feature>
<evidence type="ECO:0000256" key="7">
    <source>
        <dbReference type="RuleBase" id="RU003653"/>
    </source>
</evidence>
<dbReference type="InterPro" id="IPR000994">
    <property type="entry name" value="Pept_M24"/>
</dbReference>
<reference evidence="10" key="1">
    <citation type="journal article" date="2019" name="Int. J. Syst. Evol. Microbiol.">
        <title>The Global Catalogue of Microorganisms (GCM) 10K type strain sequencing project: providing services to taxonomists for standard genome sequencing and annotation.</title>
        <authorList>
            <consortium name="The Broad Institute Genomics Platform"/>
            <consortium name="The Broad Institute Genome Sequencing Center for Infectious Disease"/>
            <person name="Wu L."/>
            <person name="Ma J."/>
        </authorList>
    </citation>
    <scope>NUCLEOTIDE SEQUENCE [LARGE SCALE GENOMIC DNA]</scope>
    <source>
        <strain evidence="10">JCM 17759</strain>
    </source>
</reference>
<evidence type="ECO:0000259" key="8">
    <source>
        <dbReference type="Pfam" id="PF00557"/>
    </source>
</evidence>
<keyword evidence="4 6" id="KW-0479">Metal-binding</keyword>
<dbReference type="HAMAP" id="MF_01974">
    <property type="entry name" value="MetAP_1"/>
    <property type="match status" value="1"/>
</dbReference>
<dbReference type="GO" id="GO:0004177">
    <property type="term" value="F:aminopeptidase activity"/>
    <property type="evidence" value="ECO:0007669"/>
    <property type="project" value="UniProtKB-KW"/>
</dbReference>
<keyword evidence="5 6" id="KW-0378">Hydrolase</keyword>
<dbReference type="InterPro" id="IPR002467">
    <property type="entry name" value="Pept_M24A_MAP1"/>
</dbReference>
<dbReference type="NCBIfam" id="TIGR00500">
    <property type="entry name" value="met_pdase_I"/>
    <property type="match status" value="1"/>
</dbReference>
<accession>A0ABP8N6P9</accession>
<dbReference type="PANTHER" id="PTHR43330:SF13">
    <property type="entry name" value="METHIONINE AMINOPEPTIDASE 2"/>
    <property type="match status" value="1"/>
</dbReference>
<dbReference type="EC" id="3.4.11.18" evidence="6 7"/>
<proteinExistence type="inferred from homology"/>
<evidence type="ECO:0000313" key="9">
    <source>
        <dbReference type="EMBL" id="GAA4460216.1"/>
    </source>
</evidence>
<gene>
    <name evidence="9" type="primary">map_1</name>
    <name evidence="6" type="synonym">map</name>
    <name evidence="9" type="ORF">GCM10023156_40930</name>
</gene>
<feature type="binding site" evidence="6">
    <location>
        <position position="104"/>
    </location>
    <ligand>
        <name>a divalent metal cation</name>
        <dbReference type="ChEBI" id="CHEBI:60240"/>
        <label>1</label>
    </ligand>
</feature>
<dbReference type="CDD" id="cd01086">
    <property type="entry name" value="MetAP1"/>
    <property type="match status" value="1"/>
</dbReference>
<dbReference type="RefSeq" id="WP_345325049.1">
    <property type="nucleotide sequence ID" value="NZ_BAABGA010000049.1"/>
</dbReference>
<feature type="binding site" evidence="6">
    <location>
        <position position="232"/>
    </location>
    <ligand>
        <name>a divalent metal cation</name>
        <dbReference type="ChEBI" id="CHEBI:60240"/>
        <label>2</label>
        <note>catalytic</note>
    </ligand>
</feature>
<evidence type="ECO:0000256" key="4">
    <source>
        <dbReference type="ARBA" id="ARBA00022723"/>
    </source>
</evidence>